<keyword evidence="5" id="KW-0378">Hydrolase</keyword>
<organism evidence="9 10">
    <name type="scientific">Planosporangium thailandense</name>
    <dbReference type="NCBI Taxonomy" id="765197"/>
    <lineage>
        <taxon>Bacteria</taxon>
        <taxon>Bacillati</taxon>
        <taxon>Actinomycetota</taxon>
        <taxon>Actinomycetes</taxon>
        <taxon>Micromonosporales</taxon>
        <taxon>Micromonosporaceae</taxon>
        <taxon>Planosporangium</taxon>
    </lineage>
</organism>
<comment type="catalytic activity">
    <reaction evidence="1">
        <text>Hydrolysis of Pro-|-Xaa &gt;&gt; Ala-|-Xaa in oligopeptides.</text>
        <dbReference type="EC" id="3.4.21.26"/>
    </reaction>
</comment>
<proteinExistence type="inferred from homology"/>
<dbReference type="EMBL" id="JAATVY010000025">
    <property type="protein sequence ID" value="NJC73102.1"/>
    <property type="molecule type" value="Genomic_DNA"/>
</dbReference>
<dbReference type="SUPFAM" id="SSF53474">
    <property type="entry name" value="alpha/beta-Hydrolases"/>
    <property type="match status" value="1"/>
</dbReference>
<dbReference type="InterPro" id="IPR002471">
    <property type="entry name" value="Pept_S9_AS"/>
</dbReference>
<evidence type="ECO:0000256" key="2">
    <source>
        <dbReference type="ARBA" id="ARBA00005228"/>
    </source>
</evidence>
<accession>A0ABX0Y4N8</accession>
<comment type="caution">
    <text evidence="9">The sequence shown here is derived from an EMBL/GenBank/DDBJ whole genome shotgun (WGS) entry which is preliminary data.</text>
</comment>
<sequence length="691" mass="74148">MDVLGGRAVADPYRWLEDADDPRTREWLDAQADLYERARASWADRPAVLELLHKLTAFDLLSVPRWRGGRAFYTRLGVEAERVALLVAEDGSEPRTLIDPAATDPTGETALGAWAPSVEGTLLAYELAVGGTEEFALRVRDVDTGVDVDGPIPGCRYTSVAWLPGGAAFYYWRDRGAGPRVYLHELGADPAADAEVFHGAADAEEFDLVIGADGRWLVITATVGLGDTTQVWVADLAATSPDRPAMRRLADAEGGWTAVWPHRDGLLYLFTDTDAPRGRILVVDPTADPEVRARTLVAEDAVDVIESLAIVDDLPVPELLVWRARAGRSVLTRHRLDSGATLGEVTLPGRGIVSELAARPEGGPEAWFRYSDRLTPETVYHYDARTGACAPWRAGPLPEVPAVVATETTYRSADGTPVRLLLLGPREDGTAGHAPRPTIVQAYGAFGEPQVADYYAAALAWAAGGGLFAVACVRGGGEEGEEWHRAGAGAHKQQGIDDFLGAGEYLIKAGYTQPGGLGAFGQSAGGLLVAAALTQRPDLFAAVACTAPLTDMARYELSGLGEYWREEFGRRDQPAELEWLLGYSPYHRVVPDTGYPAVLLTAFADDGRVDAGHARKLAAALQHATAAPDPILLHHEAGVGHGERTRSGRLAYYADVVSFFAAHLRADASVAAHLRINHHHHAPPDTAGQHQ</sequence>
<evidence type="ECO:0000313" key="10">
    <source>
        <dbReference type="Proteomes" id="UP000722989"/>
    </source>
</evidence>
<dbReference type="PANTHER" id="PTHR42881:SF2">
    <property type="entry name" value="PROLYL ENDOPEPTIDASE"/>
    <property type="match status" value="1"/>
</dbReference>
<evidence type="ECO:0000256" key="3">
    <source>
        <dbReference type="ARBA" id="ARBA00011897"/>
    </source>
</evidence>
<dbReference type="Proteomes" id="UP000722989">
    <property type="component" value="Unassembled WGS sequence"/>
</dbReference>
<dbReference type="PANTHER" id="PTHR42881">
    <property type="entry name" value="PROLYL ENDOPEPTIDASE"/>
    <property type="match status" value="1"/>
</dbReference>
<dbReference type="SUPFAM" id="SSF50993">
    <property type="entry name" value="Peptidase/esterase 'gauge' domain"/>
    <property type="match status" value="1"/>
</dbReference>
<feature type="domain" description="Peptidase S9 prolyl oligopeptidase catalytic" evidence="7">
    <location>
        <begin position="461"/>
        <end position="665"/>
    </location>
</feature>
<keyword evidence="10" id="KW-1185">Reference proteome</keyword>
<dbReference type="PRINTS" id="PR00862">
    <property type="entry name" value="PROLIGOPTASE"/>
</dbReference>
<evidence type="ECO:0000256" key="6">
    <source>
        <dbReference type="ARBA" id="ARBA00022825"/>
    </source>
</evidence>
<reference evidence="9 10" key="1">
    <citation type="submission" date="2020-03" db="EMBL/GenBank/DDBJ databases">
        <title>WGS of the type strain of Planosporangium spp.</title>
        <authorList>
            <person name="Thawai C."/>
        </authorList>
    </citation>
    <scope>NUCLEOTIDE SEQUENCE [LARGE SCALE GENOMIC DNA]</scope>
    <source>
        <strain evidence="9 10">TBRC 5610</strain>
    </source>
</reference>
<dbReference type="InterPro" id="IPR051167">
    <property type="entry name" value="Prolyl_oligopep/macrocyclase"/>
</dbReference>
<dbReference type="InterPro" id="IPR001375">
    <property type="entry name" value="Peptidase_S9_cat"/>
</dbReference>
<keyword evidence="4" id="KW-0645">Protease</keyword>
<dbReference type="Gene3D" id="2.130.10.120">
    <property type="entry name" value="Prolyl oligopeptidase, N-terminal domain"/>
    <property type="match status" value="1"/>
</dbReference>
<evidence type="ECO:0000259" key="8">
    <source>
        <dbReference type="Pfam" id="PF02897"/>
    </source>
</evidence>
<evidence type="ECO:0000259" key="7">
    <source>
        <dbReference type="Pfam" id="PF00326"/>
    </source>
</evidence>
<dbReference type="Pfam" id="PF00326">
    <property type="entry name" value="Peptidase_S9"/>
    <property type="match status" value="1"/>
</dbReference>
<evidence type="ECO:0000256" key="1">
    <source>
        <dbReference type="ARBA" id="ARBA00001070"/>
    </source>
</evidence>
<evidence type="ECO:0000256" key="4">
    <source>
        <dbReference type="ARBA" id="ARBA00022670"/>
    </source>
</evidence>
<dbReference type="EC" id="3.4.21.26" evidence="3"/>
<keyword evidence="6" id="KW-0720">Serine protease</keyword>
<evidence type="ECO:0000313" key="9">
    <source>
        <dbReference type="EMBL" id="NJC73102.1"/>
    </source>
</evidence>
<dbReference type="PROSITE" id="PS00708">
    <property type="entry name" value="PRO_ENDOPEP_SER"/>
    <property type="match status" value="1"/>
</dbReference>
<comment type="similarity">
    <text evidence="2">Belongs to the peptidase S9A family.</text>
</comment>
<evidence type="ECO:0000256" key="5">
    <source>
        <dbReference type="ARBA" id="ARBA00022801"/>
    </source>
</evidence>
<name>A0ABX0Y4N8_9ACTN</name>
<dbReference type="InterPro" id="IPR029058">
    <property type="entry name" value="AB_hydrolase_fold"/>
</dbReference>
<dbReference type="InterPro" id="IPR023302">
    <property type="entry name" value="Pept_S9A_N"/>
</dbReference>
<gene>
    <name evidence="9" type="ORF">HC031_25785</name>
</gene>
<dbReference type="Pfam" id="PF02897">
    <property type="entry name" value="Peptidase_S9_N"/>
    <property type="match status" value="1"/>
</dbReference>
<dbReference type="Gene3D" id="3.40.50.1820">
    <property type="entry name" value="alpha/beta hydrolase"/>
    <property type="match status" value="1"/>
</dbReference>
<dbReference type="InterPro" id="IPR002470">
    <property type="entry name" value="Peptidase_S9A"/>
</dbReference>
<protein>
    <recommendedName>
        <fullName evidence="3">prolyl oligopeptidase</fullName>
        <ecNumber evidence="3">3.4.21.26</ecNumber>
    </recommendedName>
</protein>
<feature type="domain" description="Peptidase S9A N-terminal" evidence="8">
    <location>
        <begin position="2"/>
        <end position="393"/>
    </location>
</feature>